<evidence type="ECO:0000313" key="1">
    <source>
        <dbReference type="EMBL" id="KLV18572.1"/>
    </source>
</evidence>
<proteinExistence type="predicted"/>
<evidence type="ECO:0000313" key="2">
    <source>
        <dbReference type="Proteomes" id="UP000035904"/>
    </source>
</evidence>
<comment type="caution">
    <text evidence="1">The sequence shown here is derived from an EMBL/GenBank/DDBJ whole genome shotgun (WGS) entry which is preliminary data.</text>
</comment>
<dbReference type="EMBL" id="LDPG01000006">
    <property type="protein sequence ID" value="KLV18572.1"/>
    <property type="molecule type" value="Genomic_DNA"/>
</dbReference>
<dbReference type="PATRIC" id="fig|1392.242.peg.5276"/>
<organism evidence="1 2">
    <name type="scientific">Bacillus anthracis</name>
    <name type="common">anthrax bacterium</name>
    <dbReference type="NCBI Taxonomy" id="1392"/>
    <lineage>
        <taxon>Bacteria</taxon>
        <taxon>Bacillati</taxon>
        <taxon>Bacillota</taxon>
        <taxon>Bacilli</taxon>
        <taxon>Bacillales</taxon>
        <taxon>Bacillaceae</taxon>
        <taxon>Bacillus</taxon>
        <taxon>Bacillus cereus group</taxon>
    </lineage>
</organism>
<reference evidence="1 2" key="1">
    <citation type="submission" date="2015-05" db="EMBL/GenBank/DDBJ databases">
        <title>Whole genome sequence and identification of bacterial endophytes from Costus igneus.</title>
        <authorList>
            <person name="Lee Y.P."/>
            <person name="Gan H.M."/>
            <person name="Eng W."/>
            <person name="Wheatley M.S."/>
            <person name="Caraballo A."/>
            <person name="Polter S."/>
            <person name="Savka M.A."/>
            <person name="Hudson A.O."/>
        </authorList>
    </citation>
    <scope>NUCLEOTIDE SEQUENCE [LARGE SCALE GENOMIC DNA]</scope>
    <source>
        <strain evidence="1 2">RIT375</strain>
    </source>
</reference>
<protein>
    <submittedName>
        <fullName evidence="1">Delta-aminolevulinic acid dehydratase</fullName>
    </submittedName>
</protein>
<dbReference type="RefSeq" id="WP_000935623.1">
    <property type="nucleotide sequence ID" value="NZ_CP031642.1"/>
</dbReference>
<gene>
    <name evidence="1" type="ORF">ABW01_11315</name>
</gene>
<accession>A0A0J1HXX8</accession>
<dbReference type="eggNOG" id="ENOG502ZB1H">
    <property type="taxonomic scope" value="Bacteria"/>
</dbReference>
<name>A0A0J1HXX8_BACAN</name>
<dbReference type="Proteomes" id="UP000035904">
    <property type="component" value="Unassembled WGS sequence"/>
</dbReference>
<dbReference type="AlphaFoldDB" id="A0A0J1HXX8"/>
<sequence length="178" mass="20253">MLNVALVVGFNSDLEAQSIRASLEYFGAKVITYWIGRPKEFIDILSGKGLYSDINYVVFCFHGEEGKFVMEELGEEVYEQDEPRGYFGTEEIYEYAKLHNTHIVNSGCTLGDQNLAKSFLHSGAKSYIGSIDYVDGNAALMFTIRLFYGLINHEKTLGEAFEEARLIDKETHTFRLYK</sequence>